<evidence type="ECO:0000313" key="2">
    <source>
        <dbReference type="Proteomes" id="UP000037716"/>
    </source>
</evidence>
<sequence length="175" mass="19642">MLNNYKMKNIIQLCVVLLLVATACKSEKTDKSETKNAEVVAENYSFFGDKINDESVMTSDEMLAKFENMNVGDTINAKFASTINEVCSKKGCWMKLPLGSETETMVRFKDYGFFMPLDSAEKEVIVAGKAFVKETSVDELRHYAEDAGKTEEEIALITEPKKEFAFEANGVLMKK</sequence>
<dbReference type="AlphaFoldDB" id="A0A0M9CER7"/>
<dbReference type="PROSITE" id="PS51257">
    <property type="entry name" value="PROKAR_LIPOPROTEIN"/>
    <property type="match status" value="1"/>
</dbReference>
<dbReference type="Pfam" id="PF16267">
    <property type="entry name" value="DUF4920"/>
    <property type="match status" value="1"/>
</dbReference>
<reference evidence="1 2" key="1">
    <citation type="submission" date="2015-07" db="EMBL/GenBank/DDBJ databases">
        <title>Genome of Polaribacter dokdonenesis DSW-5, isolated from seawater off Dokdo in Korea.</title>
        <authorList>
            <person name="Yoon K."/>
            <person name="Song J.Y."/>
            <person name="Kim J.F."/>
        </authorList>
    </citation>
    <scope>NUCLEOTIDE SEQUENCE [LARGE SCALE GENOMIC DNA]</scope>
    <source>
        <strain evidence="1 2">DSW-5</strain>
    </source>
</reference>
<name>A0A0M9CER7_9FLAO</name>
<dbReference type="InterPro" id="IPR032577">
    <property type="entry name" value="DUF4920"/>
</dbReference>
<protein>
    <recommendedName>
        <fullName evidence="3">DUF4920 domain-containing protein</fullName>
    </recommendedName>
</protein>
<dbReference type="EMBL" id="LGBR01000001">
    <property type="protein sequence ID" value="KOY51003.1"/>
    <property type="molecule type" value="Genomic_DNA"/>
</dbReference>
<dbReference type="Proteomes" id="UP000037716">
    <property type="component" value="Unassembled WGS sequence"/>
</dbReference>
<evidence type="ECO:0000313" key="1">
    <source>
        <dbReference type="EMBL" id="KOY51003.1"/>
    </source>
</evidence>
<organism evidence="1 2">
    <name type="scientific">Polaribacter dokdonensis DSW-5</name>
    <dbReference type="NCBI Taxonomy" id="1300348"/>
    <lineage>
        <taxon>Bacteria</taxon>
        <taxon>Pseudomonadati</taxon>
        <taxon>Bacteroidota</taxon>
        <taxon>Flavobacteriia</taxon>
        <taxon>Flavobacteriales</taxon>
        <taxon>Flavobacteriaceae</taxon>
    </lineage>
</organism>
<evidence type="ECO:0008006" key="3">
    <source>
        <dbReference type="Google" id="ProtNLM"/>
    </source>
</evidence>
<dbReference type="PATRIC" id="fig|1300348.6.peg.562"/>
<dbReference type="STRING" id="1300348.I602_563"/>
<proteinExistence type="predicted"/>
<comment type="caution">
    <text evidence="1">The sequence shown here is derived from an EMBL/GenBank/DDBJ whole genome shotgun (WGS) entry which is preliminary data.</text>
</comment>
<gene>
    <name evidence="1" type="ORF">I602_563</name>
</gene>
<accession>A0A0M9CER7</accession>